<gene>
    <name evidence="1" type="ORF">Nepgr_015346</name>
</gene>
<accession>A0AAD3SKY3</accession>
<reference evidence="1" key="1">
    <citation type="submission" date="2023-05" db="EMBL/GenBank/DDBJ databases">
        <title>Nepenthes gracilis genome sequencing.</title>
        <authorList>
            <person name="Fukushima K."/>
        </authorList>
    </citation>
    <scope>NUCLEOTIDE SEQUENCE</scope>
    <source>
        <strain evidence="1">SING2019-196</strain>
    </source>
</reference>
<evidence type="ECO:0000313" key="2">
    <source>
        <dbReference type="Proteomes" id="UP001279734"/>
    </source>
</evidence>
<protein>
    <submittedName>
        <fullName evidence="1">Uncharacterized protein</fullName>
    </submittedName>
</protein>
<name>A0AAD3SKY3_NEPGR</name>
<proteinExistence type="predicted"/>
<dbReference type="Proteomes" id="UP001279734">
    <property type="component" value="Unassembled WGS sequence"/>
</dbReference>
<sequence length="69" mass="8600">MNVHNDKFRRAYRLSSACVRFQIPQYSSQIRYKFACFKLYRELRRWKLSFYTAEKQKFFTFVSQNPLLF</sequence>
<evidence type="ECO:0000313" key="1">
    <source>
        <dbReference type="EMBL" id="GMH13505.1"/>
    </source>
</evidence>
<dbReference type="EMBL" id="BSYO01000013">
    <property type="protein sequence ID" value="GMH13505.1"/>
    <property type="molecule type" value="Genomic_DNA"/>
</dbReference>
<keyword evidence="2" id="KW-1185">Reference proteome</keyword>
<comment type="caution">
    <text evidence="1">The sequence shown here is derived from an EMBL/GenBank/DDBJ whole genome shotgun (WGS) entry which is preliminary data.</text>
</comment>
<organism evidence="1 2">
    <name type="scientific">Nepenthes gracilis</name>
    <name type="common">Slender pitcher plant</name>
    <dbReference type="NCBI Taxonomy" id="150966"/>
    <lineage>
        <taxon>Eukaryota</taxon>
        <taxon>Viridiplantae</taxon>
        <taxon>Streptophyta</taxon>
        <taxon>Embryophyta</taxon>
        <taxon>Tracheophyta</taxon>
        <taxon>Spermatophyta</taxon>
        <taxon>Magnoliopsida</taxon>
        <taxon>eudicotyledons</taxon>
        <taxon>Gunneridae</taxon>
        <taxon>Pentapetalae</taxon>
        <taxon>Caryophyllales</taxon>
        <taxon>Nepenthaceae</taxon>
        <taxon>Nepenthes</taxon>
    </lineage>
</organism>
<dbReference type="AlphaFoldDB" id="A0AAD3SKY3"/>